<feature type="coiled-coil region" evidence="1">
    <location>
        <begin position="38"/>
        <end position="88"/>
    </location>
</feature>
<dbReference type="EMBL" id="QUNI01000004">
    <property type="protein sequence ID" value="REG99423.1"/>
    <property type="molecule type" value="Genomic_DNA"/>
</dbReference>
<evidence type="ECO:0000313" key="2">
    <source>
        <dbReference type="EMBL" id="REG99423.1"/>
    </source>
</evidence>
<evidence type="ECO:0000313" key="3">
    <source>
        <dbReference type="Proteomes" id="UP000257136"/>
    </source>
</evidence>
<gene>
    <name evidence="2" type="ORF">C8P67_10440</name>
</gene>
<organism evidence="2 3">
    <name type="scientific">Flavobacterium aquicola</name>
    <dbReference type="NCBI Taxonomy" id="1682742"/>
    <lineage>
        <taxon>Bacteria</taxon>
        <taxon>Pseudomonadati</taxon>
        <taxon>Bacteroidota</taxon>
        <taxon>Flavobacteriia</taxon>
        <taxon>Flavobacteriales</taxon>
        <taxon>Flavobacteriaceae</taxon>
        <taxon>Flavobacterium</taxon>
    </lineage>
</organism>
<comment type="caution">
    <text evidence="2">The sequence shown here is derived from an EMBL/GenBank/DDBJ whole genome shotgun (WGS) entry which is preliminary data.</text>
</comment>
<name>A0A3E0ENV7_9FLAO</name>
<dbReference type="Proteomes" id="UP000257136">
    <property type="component" value="Unassembled WGS sequence"/>
</dbReference>
<dbReference type="AlphaFoldDB" id="A0A3E0ENV7"/>
<keyword evidence="1" id="KW-0175">Coiled coil</keyword>
<protein>
    <submittedName>
        <fullName evidence="2">Uncharacterized protein</fullName>
    </submittedName>
</protein>
<evidence type="ECO:0000256" key="1">
    <source>
        <dbReference type="SAM" id="Coils"/>
    </source>
</evidence>
<keyword evidence="3" id="KW-1185">Reference proteome</keyword>
<accession>A0A3E0ENV7</accession>
<proteinExistence type="predicted"/>
<reference evidence="2 3" key="1">
    <citation type="submission" date="2018-08" db="EMBL/GenBank/DDBJ databases">
        <title>Genomic Encyclopedia of Archaeal and Bacterial Type Strains, Phase II (KMG-II): from individual species to whole genera.</title>
        <authorList>
            <person name="Goeker M."/>
        </authorList>
    </citation>
    <scope>NUCLEOTIDE SEQUENCE [LARGE SCALE GENOMIC DNA]</scope>
    <source>
        <strain evidence="2 3">DSM 100880</strain>
    </source>
</reference>
<sequence>MKIKLQRIYKYFEMDTGKFDELKSGVQEIIDFIANKNAKEASNKLAEVSEELDEILDHTDEDEDLREISKFQVLLNQLQQKIVLLKAQLN</sequence>